<dbReference type="InterPro" id="IPR050790">
    <property type="entry name" value="ExbB/TolQ_transport"/>
</dbReference>
<evidence type="ECO:0000313" key="9">
    <source>
        <dbReference type="EMBL" id="MBB5352060.1"/>
    </source>
</evidence>
<keyword evidence="6" id="KW-0653">Protein transport</keyword>
<evidence type="ECO:0000256" key="7">
    <source>
        <dbReference type="SAM" id="Phobius"/>
    </source>
</evidence>
<evidence type="ECO:0000256" key="6">
    <source>
        <dbReference type="RuleBase" id="RU004057"/>
    </source>
</evidence>
<protein>
    <submittedName>
        <fullName evidence="9">Biopolymer transport protein ExbB/TolQ</fullName>
    </submittedName>
</protein>
<proteinExistence type="inferred from homology"/>
<keyword evidence="5 7" id="KW-0472">Membrane</keyword>
<evidence type="ECO:0000256" key="1">
    <source>
        <dbReference type="ARBA" id="ARBA00004651"/>
    </source>
</evidence>
<dbReference type="GO" id="GO:0005886">
    <property type="term" value="C:plasma membrane"/>
    <property type="evidence" value="ECO:0007669"/>
    <property type="project" value="UniProtKB-SubCell"/>
</dbReference>
<accession>A0A840VDV7</accession>
<evidence type="ECO:0000256" key="4">
    <source>
        <dbReference type="ARBA" id="ARBA00022989"/>
    </source>
</evidence>
<sequence>MFPRIRLISLAAISGFLWFIAAWAPRLAHGEEGVESAPAAQVEASEVDPLLIENPMESQLVQVDWLEEMFEGGLTMVALAILSIGMLAVLLERLITLRRGKFMPPALLKEVRPMFHERRYDDILAACKRQPSTASEIICHLVEFRGTNFDVLQSGATDIGARAVLDQEEKCNPLSVIAGIAPLLGLLGTMIGMIEAFKLVEVFGDEGGASLLAGSISKALITTAVGLILAIPALLGYHWSRRRVHHIASSIEVESEALLKDWFLNRK</sequence>
<evidence type="ECO:0000256" key="2">
    <source>
        <dbReference type="ARBA" id="ARBA00022475"/>
    </source>
</evidence>
<comment type="caution">
    <text evidence="9">The sequence shown here is derived from an EMBL/GenBank/DDBJ whole genome shotgun (WGS) entry which is preliminary data.</text>
</comment>
<dbReference type="AlphaFoldDB" id="A0A840VDV7"/>
<dbReference type="Proteomes" id="UP000557717">
    <property type="component" value="Unassembled WGS sequence"/>
</dbReference>
<comment type="similarity">
    <text evidence="6">Belongs to the exbB/tolQ family.</text>
</comment>
<keyword evidence="6" id="KW-0813">Transport</keyword>
<keyword evidence="10" id="KW-1185">Reference proteome</keyword>
<keyword evidence="3 7" id="KW-0812">Transmembrane</keyword>
<name>A0A840VDV7_9BACT</name>
<reference evidence="9 10" key="1">
    <citation type="submission" date="2020-08" db="EMBL/GenBank/DDBJ databases">
        <title>Genomic Encyclopedia of Type Strains, Phase IV (KMG-IV): sequencing the most valuable type-strain genomes for metagenomic binning, comparative biology and taxonomic classification.</title>
        <authorList>
            <person name="Goeker M."/>
        </authorList>
    </citation>
    <scope>NUCLEOTIDE SEQUENCE [LARGE SCALE GENOMIC DNA]</scope>
    <source>
        <strain evidence="9 10">YC6886</strain>
    </source>
</reference>
<keyword evidence="4 7" id="KW-1133">Transmembrane helix</keyword>
<dbReference type="PANTHER" id="PTHR30625">
    <property type="entry name" value="PROTEIN TOLQ"/>
    <property type="match status" value="1"/>
</dbReference>
<organism evidence="9 10">
    <name type="scientific">Haloferula luteola</name>
    <dbReference type="NCBI Taxonomy" id="595692"/>
    <lineage>
        <taxon>Bacteria</taxon>
        <taxon>Pseudomonadati</taxon>
        <taxon>Verrucomicrobiota</taxon>
        <taxon>Verrucomicrobiia</taxon>
        <taxon>Verrucomicrobiales</taxon>
        <taxon>Verrucomicrobiaceae</taxon>
        <taxon>Haloferula</taxon>
    </lineage>
</organism>
<dbReference type="EMBL" id="JACHFD010000010">
    <property type="protein sequence ID" value="MBB5352060.1"/>
    <property type="molecule type" value="Genomic_DNA"/>
</dbReference>
<evidence type="ECO:0000313" key="10">
    <source>
        <dbReference type="Proteomes" id="UP000557717"/>
    </source>
</evidence>
<feature type="domain" description="MotA/TolQ/ExbB proton channel" evidence="8">
    <location>
        <begin position="167"/>
        <end position="252"/>
    </location>
</feature>
<dbReference type="Pfam" id="PF01618">
    <property type="entry name" value="MotA_ExbB"/>
    <property type="match status" value="1"/>
</dbReference>
<dbReference type="GO" id="GO:0017038">
    <property type="term" value="P:protein import"/>
    <property type="evidence" value="ECO:0007669"/>
    <property type="project" value="TreeGrafter"/>
</dbReference>
<comment type="subcellular location">
    <subcellularLocation>
        <location evidence="1">Cell membrane</location>
        <topology evidence="1">Multi-pass membrane protein</topology>
    </subcellularLocation>
    <subcellularLocation>
        <location evidence="6">Membrane</location>
        <topology evidence="6">Multi-pass membrane protein</topology>
    </subcellularLocation>
</comment>
<keyword evidence="2" id="KW-1003">Cell membrane</keyword>
<feature type="transmembrane region" description="Helical" evidence="7">
    <location>
        <begin position="73"/>
        <end position="91"/>
    </location>
</feature>
<evidence type="ECO:0000259" key="8">
    <source>
        <dbReference type="Pfam" id="PF01618"/>
    </source>
</evidence>
<feature type="transmembrane region" description="Helical" evidence="7">
    <location>
        <begin position="216"/>
        <end position="237"/>
    </location>
</feature>
<dbReference type="RefSeq" id="WP_184018782.1">
    <property type="nucleotide sequence ID" value="NZ_JACHFD010000010.1"/>
</dbReference>
<dbReference type="InterPro" id="IPR002898">
    <property type="entry name" value="MotA_ExbB_proton_chnl"/>
</dbReference>
<evidence type="ECO:0000256" key="3">
    <source>
        <dbReference type="ARBA" id="ARBA00022692"/>
    </source>
</evidence>
<gene>
    <name evidence="9" type="ORF">HNR46_002301</name>
</gene>
<feature type="transmembrane region" description="Helical" evidence="7">
    <location>
        <begin position="174"/>
        <end position="196"/>
    </location>
</feature>
<dbReference type="PANTHER" id="PTHR30625:SF11">
    <property type="entry name" value="MOTA_TOLQ_EXBB PROTON CHANNEL DOMAIN-CONTAINING PROTEIN"/>
    <property type="match status" value="1"/>
</dbReference>
<evidence type="ECO:0000256" key="5">
    <source>
        <dbReference type="ARBA" id="ARBA00023136"/>
    </source>
</evidence>